<reference evidence="13" key="1">
    <citation type="journal article" date="2019" name="Int. J. Syst. Evol. Microbiol.">
        <title>The Global Catalogue of Microorganisms (GCM) 10K type strain sequencing project: providing services to taxonomists for standard genome sequencing and annotation.</title>
        <authorList>
            <consortium name="The Broad Institute Genomics Platform"/>
            <consortium name="The Broad Institute Genome Sequencing Center for Infectious Disease"/>
            <person name="Wu L."/>
            <person name="Ma J."/>
        </authorList>
    </citation>
    <scope>NUCLEOTIDE SEQUENCE [LARGE SCALE GENOMIC DNA]</scope>
    <source>
        <strain evidence="13">CGMCC 1.16444</strain>
    </source>
</reference>
<dbReference type="SUPFAM" id="SSF56752">
    <property type="entry name" value="D-aminoacid aminotransferase-like PLP-dependent enzymes"/>
    <property type="match status" value="1"/>
</dbReference>
<dbReference type="InterPro" id="IPR001544">
    <property type="entry name" value="Aminotrans_IV"/>
</dbReference>
<comment type="catalytic activity">
    <reaction evidence="9">
        <text>L-valine + 2-oxoglutarate = 3-methyl-2-oxobutanoate + L-glutamate</text>
        <dbReference type="Rhea" id="RHEA:24813"/>
        <dbReference type="ChEBI" id="CHEBI:11851"/>
        <dbReference type="ChEBI" id="CHEBI:16810"/>
        <dbReference type="ChEBI" id="CHEBI:29985"/>
        <dbReference type="ChEBI" id="CHEBI:57762"/>
        <dbReference type="EC" id="2.6.1.42"/>
    </reaction>
</comment>
<evidence type="ECO:0000256" key="11">
    <source>
        <dbReference type="ARBA" id="ARBA00049229"/>
    </source>
</evidence>
<comment type="function">
    <text evidence="1">Acts on leucine, isoleucine and valine.</text>
</comment>
<evidence type="ECO:0000256" key="3">
    <source>
        <dbReference type="ARBA" id="ARBA00004931"/>
    </source>
</evidence>
<evidence type="ECO:0000256" key="8">
    <source>
        <dbReference type="ARBA" id="ARBA00023304"/>
    </source>
</evidence>
<evidence type="ECO:0000313" key="13">
    <source>
        <dbReference type="Proteomes" id="UP001595796"/>
    </source>
</evidence>
<comment type="catalytic activity">
    <reaction evidence="10">
        <text>L-isoleucine + 2-oxoglutarate = (S)-3-methyl-2-oxopentanoate + L-glutamate</text>
        <dbReference type="Rhea" id="RHEA:24801"/>
        <dbReference type="ChEBI" id="CHEBI:16810"/>
        <dbReference type="ChEBI" id="CHEBI:29985"/>
        <dbReference type="ChEBI" id="CHEBI:35146"/>
        <dbReference type="ChEBI" id="CHEBI:58045"/>
        <dbReference type="EC" id="2.6.1.42"/>
    </reaction>
</comment>
<dbReference type="InterPro" id="IPR036038">
    <property type="entry name" value="Aminotransferase-like"/>
</dbReference>
<dbReference type="CDD" id="cd01558">
    <property type="entry name" value="D-AAT_like"/>
    <property type="match status" value="1"/>
</dbReference>
<evidence type="ECO:0000256" key="2">
    <source>
        <dbReference type="ARBA" id="ARBA00004824"/>
    </source>
</evidence>
<dbReference type="Gene3D" id="3.30.470.10">
    <property type="match status" value="1"/>
</dbReference>
<keyword evidence="8" id="KW-0028">Amino-acid biosynthesis</keyword>
<dbReference type="NCBIfam" id="NF005209">
    <property type="entry name" value="PRK06680.1"/>
    <property type="match status" value="1"/>
</dbReference>
<dbReference type="InterPro" id="IPR043131">
    <property type="entry name" value="BCAT-like_N"/>
</dbReference>
<comment type="catalytic activity">
    <reaction evidence="11">
        <text>L-leucine + 2-oxoglutarate = 4-methyl-2-oxopentanoate + L-glutamate</text>
        <dbReference type="Rhea" id="RHEA:18321"/>
        <dbReference type="ChEBI" id="CHEBI:16810"/>
        <dbReference type="ChEBI" id="CHEBI:17865"/>
        <dbReference type="ChEBI" id="CHEBI:29985"/>
        <dbReference type="ChEBI" id="CHEBI:57427"/>
        <dbReference type="EC" id="2.6.1.42"/>
    </reaction>
</comment>
<comment type="pathway">
    <text evidence="4">Amino-acid biosynthesis; L-leucine biosynthesis; L-leucine from 3-methyl-2-oxobutanoate: step 4/4.</text>
</comment>
<evidence type="ECO:0000313" key="12">
    <source>
        <dbReference type="EMBL" id="MFC5068475.1"/>
    </source>
</evidence>
<comment type="pathway">
    <text evidence="2">Amino-acid biosynthesis; L-isoleucine biosynthesis; L-isoleucine from 2-oxobutanoate: step 4/4.</text>
</comment>
<gene>
    <name evidence="12" type="ORF">ACFPFW_10680</name>
</gene>
<comment type="caution">
    <text evidence="12">The sequence shown here is derived from an EMBL/GenBank/DDBJ whole genome shotgun (WGS) entry which is preliminary data.</text>
</comment>
<evidence type="ECO:0000256" key="9">
    <source>
        <dbReference type="ARBA" id="ARBA00048212"/>
    </source>
</evidence>
<dbReference type="InterPro" id="IPR050571">
    <property type="entry name" value="Class-IV_PLP-Dep_Aminotrnsfr"/>
</dbReference>
<evidence type="ECO:0000256" key="4">
    <source>
        <dbReference type="ARBA" id="ARBA00005072"/>
    </source>
</evidence>
<keyword evidence="8" id="KW-0100">Branched-chain amino acid biosynthesis</keyword>
<dbReference type="EC" id="2.6.1.42" evidence="6"/>
<accession>A0ABV9Z097</accession>
<name>A0ABV9Z097_9HYPH</name>
<dbReference type="Proteomes" id="UP001595796">
    <property type="component" value="Unassembled WGS sequence"/>
</dbReference>
<proteinExistence type="inferred from homology"/>
<comment type="similarity">
    <text evidence="5">Belongs to the class-IV pyridoxal-phosphate-dependent aminotransferase family.</text>
</comment>
<evidence type="ECO:0000256" key="10">
    <source>
        <dbReference type="ARBA" id="ARBA00048798"/>
    </source>
</evidence>
<dbReference type="PANTHER" id="PTHR42743">
    <property type="entry name" value="AMINO-ACID AMINOTRANSFERASE"/>
    <property type="match status" value="1"/>
</dbReference>
<dbReference type="EMBL" id="JBHSJF010000006">
    <property type="protein sequence ID" value="MFC5068475.1"/>
    <property type="molecule type" value="Genomic_DNA"/>
</dbReference>
<evidence type="ECO:0000256" key="6">
    <source>
        <dbReference type="ARBA" id="ARBA00013053"/>
    </source>
</evidence>
<evidence type="ECO:0000256" key="5">
    <source>
        <dbReference type="ARBA" id="ARBA00009320"/>
    </source>
</evidence>
<dbReference type="PANTHER" id="PTHR42743:SF11">
    <property type="entry name" value="AMINODEOXYCHORISMATE LYASE"/>
    <property type="match status" value="1"/>
</dbReference>
<keyword evidence="13" id="KW-1185">Reference proteome</keyword>
<protein>
    <recommendedName>
        <fullName evidence="7">Probable branched-chain-amino-acid aminotransferase</fullName>
        <ecNumber evidence="6">2.6.1.42</ecNumber>
    </recommendedName>
</protein>
<evidence type="ECO:0000256" key="1">
    <source>
        <dbReference type="ARBA" id="ARBA00003109"/>
    </source>
</evidence>
<dbReference type="RefSeq" id="WP_114955631.1">
    <property type="nucleotide sequence ID" value="NZ_JBHSJF010000006.1"/>
</dbReference>
<evidence type="ECO:0000256" key="7">
    <source>
        <dbReference type="ARBA" id="ARBA00014472"/>
    </source>
</evidence>
<organism evidence="12 13">
    <name type="scientific">Flaviflagellibacter deserti</name>
    <dbReference type="NCBI Taxonomy" id="2267266"/>
    <lineage>
        <taxon>Bacteria</taxon>
        <taxon>Pseudomonadati</taxon>
        <taxon>Pseudomonadota</taxon>
        <taxon>Alphaproteobacteria</taxon>
        <taxon>Hyphomicrobiales</taxon>
        <taxon>Flaviflagellibacter</taxon>
    </lineage>
</organism>
<sequence>MSRVVYVNGRYVPYRDASVHVEDRGFQFADGVYEVCEVRNGRIIDESRHLARMRRSLKELSISFPMADAALRLVMGETLRRNRVRNGLVYLQVTRGAAKREFTFPDPDAVAPTLVVIARSVDPAIGEAVAQAGIRIVSVPENRWARVDIKTIGLLPNVLAKMAAKTAGAREAWFVDRDGFVTEGGSSNAWIIVGDALVTRHAEHGILRGVTRTTLLDLIAIEGLRFEERQFTIDEAKTAREAFVTSATTILTPVVQIDDTPVGDGKPGDIVLRLRQRFHDIAEWRSL</sequence>
<dbReference type="InterPro" id="IPR043132">
    <property type="entry name" value="BCAT-like_C"/>
</dbReference>
<dbReference type="Gene3D" id="3.20.10.10">
    <property type="entry name" value="D-amino Acid Aminotransferase, subunit A, domain 2"/>
    <property type="match status" value="1"/>
</dbReference>
<comment type="pathway">
    <text evidence="3">Amino-acid biosynthesis; L-valine biosynthesis; L-valine from pyruvate: step 4/4.</text>
</comment>
<dbReference type="Pfam" id="PF01063">
    <property type="entry name" value="Aminotran_4"/>
    <property type="match status" value="1"/>
</dbReference>